<dbReference type="OrthoDB" id="6365841at2759"/>
<feature type="coiled-coil region" evidence="7">
    <location>
        <begin position="1052"/>
        <end position="1135"/>
    </location>
</feature>
<dbReference type="PANTHER" id="PTHR24403:SF94">
    <property type="entry name" value="KUMGANG"/>
    <property type="match status" value="1"/>
</dbReference>
<evidence type="ECO:0000256" key="3">
    <source>
        <dbReference type="ARBA" id="ARBA00022771"/>
    </source>
</evidence>
<feature type="compositionally biased region" description="Acidic residues" evidence="8">
    <location>
        <begin position="793"/>
        <end position="803"/>
    </location>
</feature>
<feature type="region of interest" description="Disordered" evidence="8">
    <location>
        <begin position="755"/>
        <end position="926"/>
    </location>
</feature>
<organism evidence="10 11">
    <name type="scientific">Daphnia galeata</name>
    <dbReference type="NCBI Taxonomy" id="27404"/>
    <lineage>
        <taxon>Eukaryota</taxon>
        <taxon>Metazoa</taxon>
        <taxon>Ecdysozoa</taxon>
        <taxon>Arthropoda</taxon>
        <taxon>Crustacea</taxon>
        <taxon>Branchiopoda</taxon>
        <taxon>Diplostraca</taxon>
        <taxon>Cladocera</taxon>
        <taxon>Anomopoda</taxon>
        <taxon>Daphniidae</taxon>
        <taxon>Daphnia</taxon>
    </lineage>
</organism>
<dbReference type="PROSITE" id="PS00028">
    <property type="entry name" value="ZINC_FINGER_C2H2_1"/>
    <property type="match status" value="2"/>
</dbReference>
<feature type="region of interest" description="Disordered" evidence="8">
    <location>
        <begin position="624"/>
        <end position="660"/>
    </location>
</feature>
<gene>
    <name evidence="10" type="ORF">DGAL_LOCUS8550</name>
</gene>
<dbReference type="SMART" id="SM00980">
    <property type="entry name" value="THAP"/>
    <property type="match status" value="1"/>
</dbReference>
<keyword evidence="4" id="KW-0862">Zinc</keyword>
<feature type="compositionally biased region" description="Basic and acidic residues" evidence="8">
    <location>
        <begin position="634"/>
        <end position="655"/>
    </location>
</feature>
<dbReference type="PANTHER" id="PTHR24403">
    <property type="entry name" value="ZINC FINGER PROTEIN"/>
    <property type="match status" value="1"/>
</dbReference>
<evidence type="ECO:0000313" key="10">
    <source>
        <dbReference type="EMBL" id="CAH0105498.1"/>
    </source>
</evidence>
<dbReference type="InterPro" id="IPR006612">
    <property type="entry name" value="THAP_Znf"/>
</dbReference>
<proteinExistence type="predicted"/>
<reference evidence="10" key="1">
    <citation type="submission" date="2021-11" db="EMBL/GenBank/DDBJ databases">
        <authorList>
            <person name="Schell T."/>
        </authorList>
    </citation>
    <scope>NUCLEOTIDE SEQUENCE</scope>
    <source>
        <strain evidence="10">M5</strain>
    </source>
</reference>
<dbReference type="SMART" id="SM00355">
    <property type="entry name" value="ZnF_C2H2"/>
    <property type="match status" value="9"/>
</dbReference>
<evidence type="ECO:0000256" key="5">
    <source>
        <dbReference type="ARBA" id="ARBA00023125"/>
    </source>
</evidence>
<feature type="compositionally biased region" description="Low complexity" evidence="8">
    <location>
        <begin position="810"/>
        <end position="826"/>
    </location>
</feature>
<evidence type="ECO:0000256" key="7">
    <source>
        <dbReference type="SAM" id="Coils"/>
    </source>
</evidence>
<keyword evidence="11" id="KW-1185">Reference proteome</keyword>
<dbReference type="Gene3D" id="3.30.160.60">
    <property type="entry name" value="Classic Zinc Finger"/>
    <property type="match status" value="3"/>
</dbReference>
<feature type="compositionally biased region" description="Low complexity" evidence="8">
    <location>
        <begin position="326"/>
        <end position="336"/>
    </location>
</feature>
<feature type="coiled-coil region" evidence="7">
    <location>
        <begin position="961"/>
        <end position="988"/>
    </location>
</feature>
<dbReference type="GO" id="GO:0005634">
    <property type="term" value="C:nucleus"/>
    <property type="evidence" value="ECO:0007669"/>
    <property type="project" value="TreeGrafter"/>
</dbReference>
<feature type="compositionally biased region" description="Polar residues" evidence="8">
    <location>
        <begin position="756"/>
        <end position="770"/>
    </location>
</feature>
<feature type="compositionally biased region" description="Polar residues" evidence="8">
    <location>
        <begin position="297"/>
        <end position="321"/>
    </location>
</feature>
<feature type="compositionally biased region" description="Low complexity" evidence="8">
    <location>
        <begin position="857"/>
        <end position="869"/>
    </location>
</feature>
<evidence type="ECO:0000259" key="9">
    <source>
        <dbReference type="PROSITE" id="PS50950"/>
    </source>
</evidence>
<evidence type="ECO:0000256" key="8">
    <source>
        <dbReference type="SAM" id="MobiDB-lite"/>
    </source>
</evidence>
<dbReference type="InterPro" id="IPR050688">
    <property type="entry name" value="Zinc_finger/UBP_domain"/>
</dbReference>
<dbReference type="SUPFAM" id="SSF57667">
    <property type="entry name" value="beta-beta-alpha zinc fingers"/>
    <property type="match status" value="1"/>
</dbReference>
<keyword evidence="1" id="KW-0479">Metal-binding</keyword>
<dbReference type="GO" id="GO:0003677">
    <property type="term" value="F:DNA binding"/>
    <property type="evidence" value="ECO:0007669"/>
    <property type="project" value="UniProtKB-UniRule"/>
</dbReference>
<dbReference type="Proteomes" id="UP000789390">
    <property type="component" value="Unassembled WGS sequence"/>
</dbReference>
<feature type="region of interest" description="Disordered" evidence="8">
    <location>
        <begin position="450"/>
        <end position="472"/>
    </location>
</feature>
<dbReference type="SUPFAM" id="SSF57716">
    <property type="entry name" value="Glucocorticoid receptor-like (DNA-binding domain)"/>
    <property type="match status" value="1"/>
</dbReference>
<name>A0A8J2WK42_9CRUS</name>
<comment type="caution">
    <text evidence="10">The sequence shown here is derived from an EMBL/GenBank/DDBJ whole genome shotgun (WGS) entry which is preliminary data.</text>
</comment>
<evidence type="ECO:0000313" key="11">
    <source>
        <dbReference type="Proteomes" id="UP000789390"/>
    </source>
</evidence>
<keyword evidence="7" id="KW-0175">Coiled coil</keyword>
<accession>A0A8J2WK42</accession>
<evidence type="ECO:0000256" key="6">
    <source>
        <dbReference type="PROSITE-ProRule" id="PRU00309"/>
    </source>
</evidence>
<keyword evidence="3 6" id="KW-0863">Zinc-finger</keyword>
<dbReference type="GO" id="GO:0008270">
    <property type="term" value="F:zinc ion binding"/>
    <property type="evidence" value="ECO:0007669"/>
    <property type="project" value="UniProtKB-KW"/>
</dbReference>
<dbReference type="GO" id="GO:0045944">
    <property type="term" value="P:positive regulation of transcription by RNA polymerase II"/>
    <property type="evidence" value="ECO:0007669"/>
    <property type="project" value="TreeGrafter"/>
</dbReference>
<feature type="region of interest" description="Disordered" evidence="8">
    <location>
        <begin position="366"/>
        <end position="393"/>
    </location>
</feature>
<dbReference type="InterPro" id="IPR036236">
    <property type="entry name" value="Znf_C2H2_sf"/>
</dbReference>
<dbReference type="AlphaFoldDB" id="A0A8J2WK42"/>
<protein>
    <recommendedName>
        <fullName evidence="9">THAP-type domain-containing protein</fullName>
    </recommendedName>
</protein>
<feature type="compositionally biased region" description="Polar residues" evidence="8">
    <location>
        <begin position="239"/>
        <end position="258"/>
    </location>
</feature>
<evidence type="ECO:0000256" key="2">
    <source>
        <dbReference type="ARBA" id="ARBA00022737"/>
    </source>
</evidence>
<dbReference type="PROSITE" id="PS50950">
    <property type="entry name" value="ZF_THAP"/>
    <property type="match status" value="1"/>
</dbReference>
<evidence type="ECO:0000256" key="1">
    <source>
        <dbReference type="ARBA" id="ARBA00022723"/>
    </source>
</evidence>
<keyword evidence="5 6" id="KW-0238">DNA-binding</keyword>
<dbReference type="Pfam" id="PF05485">
    <property type="entry name" value="THAP"/>
    <property type="match status" value="1"/>
</dbReference>
<evidence type="ECO:0000256" key="4">
    <source>
        <dbReference type="ARBA" id="ARBA00022833"/>
    </source>
</evidence>
<feature type="region of interest" description="Disordered" evidence="8">
    <location>
        <begin position="232"/>
        <end position="337"/>
    </location>
</feature>
<sequence>MNCCFIPSCPKPANLACYEIPIDVQRREKWLTSINSDQNVLTIADEEIFSICSLHFKQSDYIYLIDDESSKRTISKDAVPSIFPWTCDWDSNYTAEMEVCEPNGNCSQQTDCSQTVAIVGLPEGETVQLGNVESLGINTRVSTEDETCLENSSAHTSLLDTGKLRNFLVTSIPSTSFNHVMQHSTSTSNATSRIETSEDEDFKVFNILPAKILYSCTECEFKSSDIISLKDHRTKKHPNQSLSGSMNMNQTVNSSLGLSESPKKENVNSPSNSSQSSGSVVRYRNEHGNRRLHKTRSSSLPMQDQITKNHSSDISTTTYNAERSRPSPSSASCSTSDCLVPPKRHVKNWYVCSTCSFRTPNAKKLKAHAKSHSSPPSSPHNEATKLPTSKHSEAKIRYAVSSIDRSDLKKLRLNGHTYYFCPFSNCSVRSKDATHILRHYSKTHFTLKIEKPTEPDTPNEEKLSRSKETDKLSLRGRHQLETKVENESMDGRERFSCKLCKFSCVKKFNLKLHEERHRKKASFQCKMCSYSVEGNRQLIFHETNHHEDGFPCSICDFKASTFTSRKQHMASVHRGTSSTKVHSLVEPSDLEHDIEHECSHCSFRTPSRERFIAHEKTHLPDIVESSTEELSAESESKTIKVETSTRKLKRKHEELEGSSSSSGTAKLIERLVYQCPLCSYWARTVTNFHQHFIAHEKTPAFKCSACDFSARSRRIVTRHIKRSRTKNHVSACWIMIKTIPENQYPEYLKTAHVPESSYSGKSLTPTNSIGERSVMKPSHSSDCRSSEFSAESNSDDDESDDESRDWIPISSFSSSNRKDSGSSSQSCVITLDGSSEEKTSSPCSFLTSESQSEESSENSMPSTAGSSSSFTGGIVLRSSAKKNLCPRRKRLRIESNESDNGSVQLPKREVKALTPSPSKNEERERGIQSIVDQKLEIKMQLNIPSRFPKGSFQILKALAKRRNDEKKISEMRQKINKMKSKQEKMKETDALSQSELLEMKEKQTIVSKQIKKLGGQKIEAELQVRTQQCQELKLSLAMYDPEQQPETNTEALADIKKLIAELEAKLALITKDISNLEEESDALDRQMKDTEESHAGAAQLFEILQSELSVKELELISFQEELAESNTRIAELVNNERKEITAVTEACEAELKKSYMKGLSEIRDRERELLDALEQFVNEKSDSAKVAESV</sequence>
<feature type="domain" description="THAP-type" evidence="9">
    <location>
        <begin position="1"/>
        <end position="83"/>
    </location>
</feature>
<keyword evidence="2" id="KW-0677">Repeat</keyword>
<feature type="compositionally biased region" description="Low complexity" evidence="8">
    <location>
        <begin position="267"/>
        <end position="281"/>
    </location>
</feature>
<dbReference type="InterPro" id="IPR013087">
    <property type="entry name" value="Znf_C2H2_type"/>
</dbReference>
<dbReference type="EMBL" id="CAKKLH010000190">
    <property type="protein sequence ID" value="CAH0105498.1"/>
    <property type="molecule type" value="Genomic_DNA"/>
</dbReference>